<evidence type="ECO:0000313" key="2">
    <source>
        <dbReference type="EMBL" id="UOF00724.1"/>
    </source>
</evidence>
<proteinExistence type="predicted"/>
<evidence type="ECO:0000259" key="1">
    <source>
        <dbReference type="Pfam" id="PF10728"/>
    </source>
</evidence>
<dbReference type="RefSeq" id="WP_243536898.1">
    <property type="nucleotide sequence ID" value="NZ_CP093442.1"/>
</dbReference>
<reference evidence="2" key="1">
    <citation type="submission" date="2022-03" db="EMBL/GenBank/DDBJ databases">
        <title>Genome Identification and Characterization of new species Bdellovibrio reynosense LBG001 sp. nov. from a Mexico soil sample.</title>
        <authorList>
            <person name="Camilli A."/>
            <person name="Ajao Y."/>
            <person name="Guo X."/>
        </authorList>
    </citation>
    <scope>NUCLEOTIDE SEQUENCE</scope>
    <source>
        <strain evidence="2">LBG001</strain>
    </source>
</reference>
<dbReference type="InterPro" id="IPR008927">
    <property type="entry name" value="6-PGluconate_DH-like_C_sf"/>
</dbReference>
<dbReference type="InterPro" id="IPR037108">
    <property type="entry name" value="TM1727-like_C_sf"/>
</dbReference>
<feature type="domain" description="DUF2520" evidence="1">
    <location>
        <begin position="127"/>
        <end position="229"/>
    </location>
</feature>
<sequence length="240" mass="26488">MQATENVSSISYLLIGSGRVARHLGHYLHLSNINYQSWDRSQDPHALGRKVAGASHVLLAISDSAIEGFYRQRLAGHDITVVQFSGAHHFEGMISAHPLMTFGPELYDLSFYKKIHFTLTGADHLNKALPGFENPFSVIEASEKALYHAYCVLGGNFTTLLAAKMLSGFAELKIPAEAAEVYLQKVLTNTLAAPDKALTGPLVRKDAATVEANLTALKNDPYQEVYKAFLKTLWPEYPRK</sequence>
<organism evidence="2 3">
    <name type="scientific">Bdellovibrio reynosensis</name>
    <dbReference type="NCBI Taxonomy" id="2835041"/>
    <lineage>
        <taxon>Bacteria</taxon>
        <taxon>Pseudomonadati</taxon>
        <taxon>Bdellovibrionota</taxon>
        <taxon>Bdellovibrionia</taxon>
        <taxon>Bdellovibrionales</taxon>
        <taxon>Pseudobdellovibrionaceae</taxon>
        <taxon>Bdellovibrio</taxon>
    </lineage>
</organism>
<keyword evidence="3" id="KW-1185">Reference proteome</keyword>
<dbReference type="PANTHER" id="PTHR40459:SF1">
    <property type="entry name" value="CONSERVED HYPOTHETICAL ALANINE AND LEUCINE RICH PROTEIN"/>
    <property type="match status" value="1"/>
</dbReference>
<dbReference type="Pfam" id="PF10728">
    <property type="entry name" value="DUF2520"/>
    <property type="match status" value="1"/>
</dbReference>
<dbReference type="Proteomes" id="UP000830116">
    <property type="component" value="Chromosome"/>
</dbReference>
<evidence type="ECO:0000313" key="3">
    <source>
        <dbReference type="Proteomes" id="UP000830116"/>
    </source>
</evidence>
<protein>
    <submittedName>
        <fullName evidence="2">DUF2520 domain-containing protein</fullName>
    </submittedName>
</protein>
<dbReference type="Gene3D" id="1.10.1040.20">
    <property type="entry name" value="ProC-like, C-terminal domain"/>
    <property type="match status" value="1"/>
</dbReference>
<dbReference type="EMBL" id="CP093442">
    <property type="protein sequence ID" value="UOF00724.1"/>
    <property type="molecule type" value="Genomic_DNA"/>
</dbReference>
<gene>
    <name evidence="2" type="ORF">MNR06_13560</name>
</gene>
<accession>A0ABY4C7E9</accession>
<name>A0ABY4C7E9_9BACT</name>
<dbReference type="Gene3D" id="3.40.50.720">
    <property type="entry name" value="NAD(P)-binding Rossmann-like Domain"/>
    <property type="match status" value="1"/>
</dbReference>
<dbReference type="PANTHER" id="PTHR40459">
    <property type="entry name" value="CONSERVED HYPOTHETICAL ALANINE AND LEUCINE RICH PROTEIN"/>
    <property type="match status" value="1"/>
</dbReference>
<dbReference type="SUPFAM" id="SSF48179">
    <property type="entry name" value="6-phosphogluconate dehydrogenase C-terminal domain-like"/>
    <property type="match status" value="1"/>
</dbReference>
<dbReference type="InterPro" id="IPR018931">
    <property type="entry name" value="DUF2520"/>
</dbReference>